<protein>
    <submittedName>
        <fullName evidence="2">Uncharacterized protein</fullName>
    </submittedName>
</protein>
<feature type="compositionally biased region" description="Low complexity" evidence="1">
    <location>
        <begin position="302"/>
        <end position="320"/>
    </location>
</feature>
<feature type="region of interest" description="Disordered" evidence="1">
    <location>
        <begin position="302"/>
        <end position="330"/>
    </location>
</feature>
<comment type="caution">
    <text evidence="2">The sequence shown here is derived from an EMBL/GenBank/DDBJ whole genome shotgun (WGS) entry which is preliminary data.</text>
</comment>
<evidence type="ECO:0000313" key="2">
    <source>
        <dbReference type="EMBL" id="GMS84244.1"/>
    </source>
</evidence>
<feature type="region of interest" description="Disordered" evidence="1">
    <location>
        <begin position="251"/>
        <end position="270"/>
    </location>
</feature>
<dbReference type="Proteomes" id="UP001432027">
    <property type="component" value="Unassembled WGS sequence"/>
</dbReference>
<dbReference type="AlphaFoldDB" id="A0AAV5SMV5"/>
<gene>
    <name evidence="2" type="ORF">PENTCL1PPCAC_6419</name>
</gene>
<dbReference type="EMBL" id="BTSX01000002">
    <property type="protein sequence ID" value="GMS84244.1"/>
    <property type="molecule type" value="Genomic_DNA"/>
</dbReference>
<sequence>MDRSTPEGRGTSLSPISTVDGDVDRERVPLLSPLPSSDGLGSHITIDMSDGDGKPVKTKVKRKDTATSPFTNFFQRFSRSSAEIKIPDDHHRLERGEQPLLEEEETVFIERPDTLQIPDEEQWFESRTSFDVRIHRGSGWTTAMEPRMTAIIDETRVKPMTPYPDGTKLESNEEMQKALEVLLEDFRSGKMGGLSDVQMSQLDATRRAHERITDTHRQLASEAWMDTMGEKEETALRESYNRMYDCGISMSDSVHPPSPSGPSLPALDTAAAPAESSSNAVAAAAAVADAVSVGSAVSIPSLSMASSSAPSPSQSSSSQPSPSPSGGAAKYENTKELKTLKEKIANLGAKGNFSEQVEVLRSSEATLIKYYPLLEEFLISLDPLHSTAAIVLALAVMVEGATAKKQDRDMMRASDILKNFVESKVLVKEQLLMVIDI</sequence>
<evidence type="ECO:0000256" key="1">
    <source>
        <dbReference type="SAM" id="MobiDB-lite"/>
    </source>
</evidence>
<proteinExistence type="predicted"/>
<feature type="non-terminal residue" evidence="2">
    <location>
        <position position="437"/>
    </location>
</feature>
<organism evidence="2 3">
    <name type="scientific">Pristionchus entomophagus</name>
    <dbReference type="NCBI Taxonomy" id="358040"/>
    <lineage>
        <taxon>Eukaryota</taxon>
        <taxon>Metazoa</taxon>
        <taxon>Ecdysozoa</taxon>
        <taxon>Nematoda</taxon>
        <taxon>Chromadorea</taxon>
        <taxon>Rhabditida</taxon>
        <taxon>Rhabditina</taxon>
        <taxon>Diplogasteromorpha</taxon>
        <taxon>Diplogasteroidea</taxon>
        <taxon>Neodiplogasteridae</taxon>
        <taxon>Pristionchus</taxon>
    </lineage>
</organism>
<name>A0AAV5SMV5_9BILA</name>
<feature type="region of interest" description="Disordered" evidence="1">
    <location>
        <begin position="1"/>
        <end position="63"/>
    </location>
</feature>
<evidence type="ECO:0000313" key="3">
    <source>
        <dbReference type="Proteomes" id="UP001432027"/>
    </source>
</evidence>
<reference evidence="2" key="1">
    <citation type="submission" date="2023-10" db="EMBL/GenBank/DDBJ databases">
        <title>Genome assembly of Pristionchus species.</title>
        <authorList>
            <person name="Yoshida K."/>
            <person name="Sommer R.J."/>
        </authorList>
    </citation>
    <scope>NUCLEOTIDE SEQUENCE</scope>
    <source>
        <strain evidence="2">RS0144</strain>
    </source>
</reference>
<keyword evidence="3" id="KW-1185">Reference proteome</keyword>
<accession>A0AAV5SMV5</accession>